<gene>
    <name evidence="1" type="ORF">NMQ05_04710</name>
</gene>
<evidence type="ECO:0000313" key="2">
    <source>
        <dbReference type="Proteomes" id="UP001060245"/>
    </source>
</evidence>
<dbReference type="Proteomes" id="UP001060245">
    <property type="component" value="Chromosome"/>
</dbReference>
<organism evidence="1 2">
    <name type="scientific">Microbacterium maritypicum</name>
    <name type="common">Microbacterium liquefaciens</name>
    <dbReference type="NCBI Taxonomy" id="33918"/>
    <lineage>
        <taxon>Bacteria</taxon>
        <taxon>Bacillati</taxon>
        <taxon>Actinomycetota</taxon>
        <taxon>Actinomycetes</taxon>
        <taxon>Micrococcales</taxon>
        <taxon>Microbacteriaceae</taxon>
        <taxon>Microbacterium</taxon>
    </lineage>
</organism>
<name>A0ACD4B7Z4_MICMQ</name>
<sequence length="50" mass="5300">MNNTTLKYGAGVFALASATWSFASGNFWPGLLAVIAAGLIVVSIIRERED</sequence>
<keyword evidence="2" id="KW-1185">Reference proteome</keyword>
<dbReference type="EMBL" id="CP101471">
    <property type="protein sequence ID" value="UTT53890.1"/>
    <property type="molecule type" value="Genomic_DNA"/>
</dbReference>
<protein>
    <submittedName>
        <fullName evidence="1">Uncharacterized protein</fullName>
    </submittedName>
</protein>
<reference evidence="1" key="1">
    <citation type="submission" date="2022-07" db="EMBL/GenBank/DDBJ databases">
        <title>Complete genome of DND4.</title>
        <authorList>
            <person name="Cao G."/>
        </authorList>
    </citation>
    <scope>NUCLEOTIDE SEQUENCE</scope>
    <source>
        <strain evidence="1">DND4</strain>
    </source>
</reference>
<evidence type="ECO:0000313" key="1">
    <source>
        <dbReference type="EMBL" id="UTT53890.1"/>
    </source>
</evidence>
<accession>A0ACD4B7Z4</accession>
<proteinExistence type="predicted"/>